<proteinExistence type="predicted"/>
<dbReference type="AlphaFoldDB" id="A0A091JWA4"/>
<feature type="non-terminal residue" evidence="4">
    <location>
        <position position="272"/>
    </location>
</feature>
<organism evidence="4 5">
    <name type="scientific">Colius striatus</name>
    <name type="common">Speckled mousebird</name>
    <dbReference type="NCBI Taxonomy" id="57412"/>
    <lineage>
        <taxon>Eukaryota</taxon>
        <taxon>Metazoa</taxon>
        <taxon>Chordata</taxon>
        <taxon>Craniata</taxon>
        <taxon>Vertebrata</taxon>
        <taxon>Euteleostomi</taxon>
        <taxon>Archelosauria</taxon>
        <taxon>Archosauria</taxon>
        <taxon>Dinosauria</taxon>
        <taxon>Saurischia</taxon>
        <taxon>Theropoda</taxon>
        <taxon>Coelurosauria</taxon>
        <taxon>Aves</taxon>
        <taxon>Neognathae</taxon>
        <taxon>Neoaves</taxon>
        <taxon>Telluraves</taxon>
        <taxon>Coraciimorphae</taxon>
        <taxon>Coliiformes</taxon>
        <taxon>Coliidae</taxon>
        <taxon>Colius</taxon>
    </lineage>
</organism>
<feature type="domain" description="DUF5581" evidence="2">
    <location>
        <begin position="170"/>
        <end position="270"/>
    </location>
</feature>
<dbReference type="CDD" id="cd00063">
    <property type="entry name" value="FN3"/>
    <property type="match status" value="1"/>
</dbReference>
<dbReference type="EMBL" id="KK532366">
    <property type="protein sequence ID" value="KFP28411.1"/>
    <property type="molecule type" value="Genomic_DNA"/>
</dbReference>
<name>A0A091JWA4_COLST</name>
<feature type="domain" description="DUF5581" evidence="3">
    <location>
        <begin position="1"/>
        <end position="152"/>
    </location>
</feature>
<dbReference type="Proteomes" id="UP000053615">
    <property type="component" value="Unassembled WGS sequence"/>
</dbReference>
<dbReference type="InterPro" id="IPR049231">
    <property type="entry name" value="DUF5581_N"/>
</dbReference>
<evidence type="ECO:0000259" key="3">
    <source>
        <dbReference type="Pfam" id="PF20996"/>
    </source>
</evidence>
<dbReference type="Gene3D" id="2.60.40.10">
    <property type="entry name" value="Immunoglobulins"/>
    <property type="match status" value="1"/>
</dbReference>
<dbReference type="Pfam" id="PF20996">
    <property type="entry name" value="DUF5581_N"/>
    <property type="match status" value="1"/>
</dbReference>
<dbReference type="InterPro" id="IPR048317">
    <property type="entry name" value="DUF5581_C"/>
</dbReference>
<reference evidence="4 5" key="1">
    <citation type="submission" date="2014-04" db="EMBL/GenBank/DDBJ databases">
        <title>Genome evolution of avian class.</title>
        <authorList>
            <person name="Zhang G."/>
            <person name="Li C."/>
        </authorList>
    </citation>
    <scope>NUCLEOTIDE SEQUENCE [LARGE SCALE GENOMIC DNA]</scope>
    <source>
        <strain evidence="4">BGI_N325</strain>
    </source>
</reference>
<protein>
    <submittedName>
        <fullName evidence="4">Uncharacterized protein C20orf195</fullName>
    </submittedName>
</protein>
<feature type="non-terminal residue" evidence="4">
    <location>
        <position position="1"/>
    </location>
</feature>
<dbReference type="PANTHER" id="PTHR14537">
    <property type="entry name" value="FIBRONECTIN TYPE III DOMAIN-CONTAINING PROTEIN 11"/>
    <property type="match status" value="1"/>
</dbReference>
<dbReference type="InterPro" id="IPR003961">
    <property type="entry name" value="FN3_dom"/>
</dbReference>
<evidence type="ECO:0000259" key="2">
    <source>
        <dbReference type="Pfam" id="PF17744"/>
    </source>
</evidence>
<keyword evidence="1" id="KW-0175">Coiled coil</keyword>
<evidence type="ECO:0000256" key="1">
    <source>
        <dbReference type="SAM" id="Coils"/>
    </source>
</evidence>
<evidence type="ECO:0000313" key="4">
    <source>
        <dbReference type="EMBL" id="KFP28411.1"/>
    </source>
</evidence>
<feature type="coiled-coil region" evidence="1">
    <location>
        <begin position="76"/>
        <end position="106"/>
    </location>
</feature>
<dbReference type="InterPro" id="IPR013783">
    <property type="entry name" value="Ig-like_fold"/>
</dbReference>
<keyword evidence="5" id="KW-1185">Reference proteome</keyword>
<sequence>YLERKHLVLQYVQSELNLLRLQHHRAKAELLQKSYFYLEIKPKQVNLKDQDNMMYTANLLDVTDHVQLQRIKKLGKNQTEIQLTLLTELLEQLEQGQEELNSYVRACDIRTFLSQWDLIKQKMAKLSTFVETLLSVEEPGKLHIKHRLLSSVYLRDTEHPPFSVSLYTRAPLIFDRRESFAHKKWAKLKWFSEDQDTDLQWCELHLRLLTEDRRREAGHSRIQTVFSNTCIIKNLQPGRSYEFTVRRQEDETLVYENWHDSIVLKTKSDAVE</sequence>
<dbReference type="Pfam" id="PF17744">
    <property type="entry name" value="DUF5581"/>
    <property type="match status" value="1"/>
</dbReference>
<evidence type="ECO:0000313" key="5">
    <source>
        <dbReference type="Proteomes" id="UP000053615"/>
    </source>
</evidence>
<gene>
    <name evidence="4" type="ORF">N325_01681</name>
</gene>
<accession>A0A091JWA4</accession>
<dbReference type="InterPro" id="IPR039581">
    <property type="entry name" value="FNDC11"/>
</dbReference>